<proteinExistence type="inferred from homology"/>
<gene>
    <name evidence="5" type="ORF">DSYM_02440</name>
</gene>
<dbReference type="Pfam" id="PF00132">
    <property type="entry name" value="Hexapep"/>
    <property type="match status" value="1"/>
</dbReference>
<dbReference type="PROSITE" id="PS00101">
    <property type="entry name" value="HEXAPEP_TRANSFERASES"/>
    <property type="match status" value="1"/>
</dbReference>
<comment type="similarity">
    <text evidence="1">Belongs to the transferase hexapeptide repeat family.</text>
</comment>
<dbReference type="PANTHER" id="PTHR43300">
    <property type="entry name" value="ACETYLTRANSFERASE"/>
    <property type="match status" value="1"/>
</dbReference>
<dbReference type="SUPFAM" id="SSF51161">
    <property type="entry name" value="Trimeric LpxA-like enzymes"/>
    <property type="match status" value="1"/>
</dbReference>
<dbReference type="InterPro" id="IPR001451">
    <property type="entry name" value="Hexapep"/>
</dbReference>
<dbReference type="InterPro" id="IPR011004">
    <property type="entry name" value="Trimer_LpxA-like_sf"/>
</dbReference>
<protein>
    <submittedName>
        <fullName evidence="5">Acyltransferase</fullName>
    </submittedName>
</protein>
<dbReference type="Proteomes" id="UP000662914">
    <property type="component" value="Chromosome"/>
</dbReference>
<evidence type="ECO:0000256" key="3">
    <source>
        <dbReference type="ARBA" id="ARBA00022737"/>
    </source>
</evidence>
<sequence>MLIISPTARISPLAHIEDSVRGTRIEIGDEVLIDSFVRINPSGGSGDLIISARCYINAGTVIYTGNGIFMGEGALIAANCTLAPTNHEYRSREKTLLQQGFLPSKGGIRIGADAWIGANSVVLDGADIGQGAIIGAGSVVSGVIEPYSINVGNPLRKIGERR</sequence>
<evidence type="ECO:0000256" key="4">
    <source>
        <dbReference type="ARBA" id="ARBA00023315"/>
    </source>
</evidence>
<dbReference type="Gene3D" id="2.160.10.10">
    <property type="entry name" value="Hexapeptide repeat proteins"/>
    <property type="match status" value="1"/>
</dbReference>
<name>A0A809R5F3_9PROT</name>
<keyword evidence="2 5" id="KW-0808">Transferase</keyword>
<evidence type="ECO:0000313" key="6">
    <source>
        <dbReference type="Proteomes" id="UP000662914"/>
    </source>
</evidence>
<dbReference type="KEGG" id="ddz:DSYM_02440"/>
<dbReference type="CDD" id="cd04647">
    <property type="entry name" value="LbH_MAT_like"/>
    <property type="match status" value="1"/>
</dbReference>
<evidence type="ECO:0000256" key="1">
    <source>
        <dbReference type="ARBA" id="ARBA00007274"/>
    </source>
</evidence>
<dbReference type="InterPro" id="IPR050179">
    <property type="entry name" value="Trans_hexapeptide_repeat"/>
</dbReference>
<keyword evidence="4 5" id="KW-0012">Acyltransferase</keyword>
<organism evidence="5 6">
    <name type="scientific">Candidatus Desulfobacillus denitrificans</name>
    <dbReference type="NCBI Taxonomy" id="2608985"/>
    <lineage>
        <taxon>Bacteria</taxon>
        <taxon>Pseudomonadati</taxon>
        <taxon>Pseudomonadota</taxon>
        <taxon>Betaproteobacteria</taxon>
        <taxon>Candidatus Desulfobacillus</taxon>
    </lineage>
</organism>
<dbReference type="InterPro" id="IPR018357">
    <property type="entry name" value="Hexapep_transf_CS"/>
</dbReference>
<dbReference type="PANTHER" id="PTHR43300:SF11">
    <property type="entry name" value="ACETYLTRANSFERASE RV3034C-RELATED"/>
    <property type="match status" value="1"/>
</dbReference>
<dbReference type="GO" id="GO:0016746">
    <property type="term" value="F:acyltransferase activity"/>
    <property type="evidence" value="ECO:0007669"/>
    <property type="project" value="UniProtKB-KW"/>
</dbReference>
<reference evidence="5" key="1">
    <citation type="journal article" name="DNA Res.">
        <title>The physiological potential of anammox bacteria as revealed by their core genome structure.</title>
        <authorList>
            <person name="Okubo T."/>
            <person name="Toyoda A."/>
            <person name="Fukuhara K."/>
            <person name="Uchiyama I."/>
            <person name="Harigaya Y."/>
            <person name="Kuroiwa M."/>
            <person name="Suzuki T."/>
            <person name="Murakami Y."/>
            <person name="Suwa Y."/>
            <person name="Takami H."/>
        </authorList>
    </citation>
    <scope>NUCLEOTIDE SEQUENCE</scope>
    <source>
        <strain evidence="5">317325-3</strain>
    </source>
</reference>
<dbReference type="AlphaFoldDB" id="A0A809R5F3"/>
<dbReference type="EMBL" id="AP021857">
    <property type="protein sequence ID" value="BBO19545.1"/>
    <property type="molecule type" value="Genomic_DNA"/>
</dbReference>
<evidence type="ECO:0000313" key="5">
    <source>
        <dbReference type="EMBL" id="BBO19545.1"/>
    </source>
</evidence>
<evidence type="ECO:0000256" key="2">
    <source>
        <dbReference type="ARBA" id="ARBA00022679"/>
    </source>
</evidence>
<keyword evidence="3" id="KW-0677">Repeat</keyword>
<accession>A0A809R5F3</accession>